<gene>
    <name evidence="1" type="ORF">NDU88_001734</name>
</gene>
<dbReference type="EMBL" id="JANPWB010000011">
    <property type="protein sequence ID" value="KAJ1123261.1"/>
    <property type="molecule type" value="Genomic_DNA"/>
</dbReference>
<evidence type="ECO:0000313" key="1">
    <source>
        <dbReference type="EMBL" id="KAJ1123261.1"/>
    </source>
</evidence>
<accession>A0AAV7P4Q3</accession>
<evidence type="ECO:0000313" key="2">
    <source>
        <dbReference type="Proteomes" id="UP001066276"/>
    </source>
</evidence>
<protein>
    <submittedName>
        <fullName evidence="1">Uncharacterized protein</fullName>
    </submittedName>
</protein>
<dbReference type="Proteomes" id="UP001066276">
    <property type="component" value="Chromosome 7"/>
</dbReference>
<sequence>MAELSFLRDDNQKLSGWVAEREKKLSILQPQMSVAQCVLADLKVREKTLEVQAEDAKGFVCRRNVRIIGLPEGLEGSNTLTARQVGMSIHASL</sequence>
<organism evidence="1 2">
    <name type="scientific">Pleurodeles waltl</name>
    <name type="common">Iberian ribbed newt</name>
    <dbReference type="NCBI Taxonomy" id="8319"/>
    <lineage>
        <taxon>Eukaryota</taxon>
        <taxon>Metazoa</taxon>
        <taxon>Chordata</taxon>
        <taxon>Craniata</taxon>
        <taxon>Vertebrata</taxon>
        <taxon>Euteleostomi</taxon>
        <taxon>Amphibia</taxon>
        <taxon>Batrachia</taxon>
        <taxon>Caudata</taxon>
        <taxon>Salamandroidea</taxon>
        <taxon>Salamandridae</taxon>
        <taxon>Pleurodelinae</taxon>
        <taxon>Pleurodeles</taxon>
    </lineage>
</organism>
<name>A0AAV7P4Q3_PLEWA</name>
<proteinExistence type="predicted"/>
<comment type="caution">
    <text evidence="1">The sequence shown here is derived from an EMBL/GenBank/DDBJ whole genome shotgun (WGS) entry which is preliminary data.</text>
</comment>
<dbReference type="AlphaFoldDB" id="A0AAV7P4Q3"/>
<reference evidence="1" key="1">
    <citation type="journal article" date="2022" name="bioRxiv">
        <title>Sequencing and chromosome-scale assembly of the giantPleurodeles waltlgenome.</title>
        <authorList>
            <person name="Brown T."/>
            <person name="Elewa A."/>
            <person name="Iarovenko S."/>
            <person name="Subramanian E."/>
            <person name="Araus A.J."/>
            <person name="Petzold A."/>
            <person name="Susuki M."/>
            <person name="Suzuki K.-i.T."/>
            <person name="Hayashi T."/>
            <person name="Toyoda A."/>
            <person name="Oliveira C."/>
            <person name="Osipova E."/>
            <person name="Leigh N.D."/>
            <person name="Simon A."/>
            <person name="Yun M.H."/>
        </authorList>
    </citation>
    <scope>NUCLEOTIDE SEQUENCE</scope>
    <source>
        <strain evidence="1">20211129_DDA</strain>
        <tissue evidence="1">Liver</tissue>
    </source>
</reference>
<keyword evidence="2" id="KW-1185">Reference proteome</keyword>